<sequence length="85" mass="9516">MKVNNPVREANERHIPPSFQQKQINTFSASNPTKRETRKEKPGSKLGDEPGNRGGCGVGGDGRNFNHIPDKKINIFVVENQMEKN</sequence>
<feature type="compositionally biased region" description="Gly residues" evidence="1">
    <location>
        <begin position="52"/>
        <end position="62"/>
    </location>
</feature>
<feature type="compositionally biased region" description="Basic and acidic residues" evidence="1">
    <location>
        <begin position="33"/>
        <end position="51"/>
    </location>
</feature>
<dbReference type="AlphaFoldDB" id="A0A8H8D273"/>
<protein>
    <submittedName>
        <fullName evidence="2">Uncharacterized protein</fullName>
    </submittedName>
</protein>
<comment type="caution">
    <text evidence="2">The sequence shown here is derived from an EMBL/GenBank/DDBJ whole genome shotgun (WGS) entry which is preliminary data.</text>
</comment>
<dbReference type="VEuPathDB" id="FungiDB:I7I52_09127"/>
<gene>
    <name evidence="2" type="ORF">I7I52_09127</name>
</gene>
<evidence type="ECO:0000313" key="3">
    <source>
        <dbReference type="Proteomes" id="UP000670092"/>
    </source>
</evidence>
<feature type="compositionally biased region" description="Polar residues" evidence="1">
    <location>
        <begin position="18"/>
        <end position="32"/>
    </location>
</feature>
<evidence type="ECO:0000313" key="2">
    <source>
        <dbReference type="EMBL" id="KAG5298981.1"/>
    </source>
</evidence>
<feature type="region of interest" description="Disordered" evidence="1">
    <location>
        <begin position="1"/>
        <end position="65"/>
    </location>
</feature>
<name>A0A8H8D273_AJECA</name>
<evidence type="ECO:0000256" key="1">
    <source>
        <dbReference type="SAM" id="MobiDB-lite"/>
    </source>
</evidence>
<reference evidence="2 3" key="1">
    <citation type="submission" date="2021-01" db="EMBL/GenBank/DDBJ databases">
        <title>Chromosome-level genome assembly of a human fungal pathogen reveals clustering of transcriptionally co-regulated genes.</title>
        <authorList>
            <person name="Voorhies M."/>
            <person name="Cohen S."/>
            <person name="Shea T.P."/>
            <person name="Petrus S."/>
            <person name="Munoz J.F."/>
            <person name="Poplawski S."/>
            <person name="Goldman W.E."/>
            <person name="Michael T."/>
            <person name="Cuomo C.A."/>
            <person name="Sil A."/>
            <person name="Beyhan S."/>
        </authorList>
    </citation>
    <scope>NUCLEOTIDE SEQUENCE [LARGE SCALE GENOMIC DNA]</scope>
    <source>
        <strain evidence="2 3">G184AR</strain>
    </source>
</reference>
<organism evidence="2 3">
    <name type="scientific">Ajellomyces capsulatus</name>
    <name type="common">Darling's disease fungus</name>
    <name type="synonym">Histoplasma capsulatum</name>
    <dbReference type="NCBI Taxonomy" id="5037"/>
    <lineage>
        <taxon>Eukaryota</taxon>
        <taxon>Fungi</taxon>
        <taxon>Dikarya</taxon>
        <taxon>Ascomycota</taxon>
        <taxon>Pezizomycotina</taxon>
        <taxon>Eurotiomycetes</taxon>
        <taxon>Eurotiomycetidae</taxon>
        <taxon>Onygenales</taxon>
        <taxon>Ajellomycetaceae</taxon>
        <taxon>Histoplasma</taxon>
    </lineage>
</organism>
<dbReference type="EMBL" id="JAEVHI010000002">
    <property type="protein sequence ID" value="KAG5298981.1"/>
    <property type="molecule type" value="Genomic_DNA"/>
</dbReference>
<dbReference type="Proteomes" id="UP000670092">
    <property type="component" value="Unassembled WGS sequence"/>
</dbReference>
<proteinExistence type="predicted"/>
<accession>A0A8H8D273</accession>